<evidence type="ECO:0000313" key="4">
    <source>
        <dbReference type="EMBL" id="MFD0927642.1"/>
    </source>
</evidence>
<feature type="domain" description="Acyl-CoA thioesterase-like N-terminal HotDog" evidence="2">
    <location>
        <begin position="35"/>
        <end position="119"/>
    </location>
</feature>
<dbReference type="EMBL" id="JBHTIL010000006">
    <property type="protein sequence ID" value="MFD0927642.1"/>
    <property type="molecule type" value="Genomic_DNA"/>
</dbReference>
<evidence type="ECO:0000259" key="2">
    <source>
        <dbReference type="Pfam" id="PF13622"/>
    </source>
</evidence>
<feature type="domain" description="Acyl-CoA thioesterase-like C-terminal" evidence="3">
    <location>
        <begin position="145"/>
        <end position="269"/>
    </location>
</feature>
<dbReference type="InterPro" id="IPR049449">
    <property type="entry name" value="TesB_ACOT8-like_N"/>
</dbReference>
<dbReference type="Gene3D" id="2.40.160.210">
    <property type="entry name" value="Acyl-CoA thioesterase, double hotdog domain"/>
    <property type="match status" value="1"/>
</dbReference>
<keyword evidence="5" id="KW-1185">Reference proteome</keyword>
<reference evidence="5" key="1">
    <citation type="journal article" date="2019" name="Int. J. Syst. Evol. Microbiol.">
        <title>The Global Catalogue of Microorganisms (GCM) 10K type strain sequencing project: providing services to taxonomists for standard genome sequencing and annotation.</title>
        <authorList>
            <consortium name="The Broad Institute Genomics Platform"/>
            <consortium name="The Broad Institute Genome Sequencing Center for Infectious Disease"/>
            <person name="Wu L."/>
            <person name="Ma J."/>
        </authorList>
    </citation>
    <scope>NUCLEOTIDE SEQUENCE [LARGE SCALE GENOMIC DNA]</scope>
    <source>
        <strain evidence="5">CCUG 50873</strain>
    </source>
</reference>
<dbReference type="InterPro" id="IPR029069">
    <property type="entry name" value="HotDog_dom_sf"/>
</dbReference>
<feature type="region of interest" description="Disordered" evidence="1">
    <location>
        <begin position="129"/>
        <end position="151"/>
    </location>
</feature>
<evidence type="ECO:0000259" key="3">
    <source>
        <dbReference type="Pfam" id="PF20789"/>
    </source>
</evidence>
<dbReference type="Pfam" id="PF13622">
    <property type="entry name" value="4HBT_3"/>
    <property type="match status" value="1"/>
</dbReference>
<evidence type="ECO:0000313" key="5">
    <source>
        <dbReference type="Proteomes" id="UP001597068"/>
    </source>
</evidence>
<evidence type="ECO:0000256" key="1">
    <source>
        <dbReference type="SAM" id="MobiDB-lite"/>
    </source>
</evidence>
<dbReference type="InterPro" id="IPR049450">
    <property type="entry name" value="ACOT8-like_C"/>
</dbReference>
<sequence>MTADATHDEPAYYVPLGESDGWLHLSPTGHTLSVWADTLQHGGPPSALMLWAIERLGRPPGTAISRIGIDILGAVGLDENRVRARVLRPGRQISLVGAELDVRTATGEFRTAARATAWVLATGDTAAIASPSPDFSAPDGPADDRPEQWTDQGWGDTGFIAAVDVVGVDRPGPTWLRPRYPVVAGEPTGPYANLCCVVDIANGLGSSLSALEWQWMNTDTTIHLQRAPVGDWVGVDAAMVAGPEGYGFTGADLHDAHGAIGRSSQTILIQPRS</sequence>
<dbReference type="Proteomes" id="UP001597068">
    <property type="component" value="Unassembled WGS sequence"/>
</dbReference>
<proteinExistence type="predicted"/>
<dbReference type="Pfam" id="PF20789">
    <property type="entry name" value="4HBT_3C"/>
    <property type="match status" value="1"/>
</dbReference>
<dbReference type="SUPFAM" id="SSF54637">
    <property type="entry name" value="Thioesterase/thiol ester dehydrase-isomerase"/>
    <property type="match status" value="1"/>
</dbReference>
<dbReference type="InterPro" id="IPR042171">
    <property type="entry name" value="Acyl-CoA_hotdog"/>
</dbReference>
<comment type="caution">
    <text evidence="4">The sequence shown here is derived from an EMBL/GenBank/DDBJ whole genome shotgun (WGS) entry which is preliminary data.</text>
</comment>
<dbReference type="RefSeq" id="WP_253648135.1">
    <property type="nucleotide sequence ID" value="NZ_BAAAMO010000001.1"/>
</dbReference>
<gene>
    <name evidence="4" type="ORF">ACFQ04_18015</name>
</gene>
<name>A0ABW3GGD0_9NOCA</name>
<accession>A0ABW3GGD0</accession>
<organism evidence="4 5">
    <name type="scientific">Williamsia deligens</name>
    <dbReference type="NCBI Taxonomy" id="321325"/>
    <lineage>
        <taxon>Bacteria</taxon>
        <taxon>Bacillati</taxon>
        <taxon>Actinomycetota</taxon>
        <taxon>Actinomycetes</taxon>
        <taxon>Mycobacteriales</taxon>
        <taxon>Nocardiaceae</taxon>
        <taxon>Williamsia</taxon>
    </lineage>
</organism>
<protein>
    <submittedName>
        <fullName evidence="4">Thioesterase family protein</fullName>
    </submittedName>
</protein>